<evidence type="ECO:0000313" key="1">
    <source>
        <dbReference type="EMBL" id="KAF6511352.1"/>
    </source>
</evidence>
<dbReference type="AlphaFoldDB" id="A0A0K9HDM2"/>
<dbReference type="OrthoDB" id="2447593at2"/>
<name>A0A0K9HDM2_GEOSE</name>
<sequence>MKYEYEPVLLKRWLREPRRPLLKQTVDYRAEKYQGVLERLSDRFAEVANAPISVFQEWVQQLSRREKLLLPNLYKKELPEELKKAMIESIQRHIQHERRLFRVLVDVMYETCDLDEIWKLLRYAYATHIEKIEKRLEKEKSEKWRRYLLSKDPIVYLATTAYESEKGILDELETFYLTKNFPLFKLVLIEIFQLADESFFLKEQNLYRELFVSSTNEQQQKMANALIKKCKLNHVKPLGKLIFERLQTYHRKPMLWRYVGEEEKRRFAQWIMKLQLKDFFGGVNKNHERFQYWEKFIPKLEDVVVTDERTTLIMYFHDVVIMEVLGTGAVYIYRADVFRRHFQPKIDRMLAEREQFANKAWRKVREVKRTELMDRDLTIPGGWLRHNGGWQWKFDEWLRRELGWEVRRDVLLQKETENDEGSFDAE</sequence>
<evidence type="ECO:0000313" key="4">
    <source>
        <dbReference type="Proteomes" id="UP000773850"/>
    </source>
</evidence>
<protein>
    <recommendedName>
        <fullName evidence="5">Zorya protein ZorC EH domain-containing protein</fullName>
    </recommendedName>
</protein>
<reference evidence="1 4" key="1">
    <citation type="submission" date="2016-03" db="EMBL/GenBank/DDBJ databases">
        <title>Spore heat resistance.</title>
        <authorList>
            <person name="Boekhorst J."/>
            <person name="Berendsen E.M."/>
            <person name="Wells-Bennik M.H."/>
            <person name="Kuipers O.P."/>
        </authorList>
    </citation>
    <scope>NUCLEOTIDE SEQUENCE [LARGE SCALE GENOMIC DNA]</scope>
    <source>
        <strain evidence="1 4">GS8</strain>
    </source>
</reference>
<evidence type="ECO:0008006" key="5">
    <source>
        <dbReference type="Google" id="ProtNLM"/>
    </source>
</evidence>
<dbReference type="EMBL" id="LUCS01000018">
    <property type="protein sequence ID" value="KAF6511352.1"/>
    <property type="molecule type" value="Genomic_DNA"/>
</dbReference>
<keyword evidence="4" id="KW-1185">Reference proteome</keyword>
<dbReference type="RefSeq" id="WP_049625592.1">
    <property type="nucleotide sequence ID" value="NZ_LDNS01000331.1"/>
</dbReference>
<reference evidence="2 3" key="2">
    <citation type="submission" date="2018-10" db="EMBL/GenBank/DDBJ databases">
        <title>Geobacillus stearothermophilus in processing lines of powdered infant formula.</title>
        <authorList>
            <person name="Rhee M.S."/>
            <person name="Choi I.-G."/>
            <person name="Cho T.J."/>
            <person name="Park B."/>
        </authorList>
    </citation>
    <scope>NUCLEOTIDE SEQUENCE [LARGE SCALE GENOMIC DNA]</scope>
    <source>
        <strain evidence="2 3">FHS-PPGT130</strain>
    </source>
</reference>
<dbReference type="EMBL" id="RCTJ01000010">
    <property type="protein sequence ID" value="RLQ14563.1"/>
    <property type="molecule type" value="Genomic_DNA"/>
</dbReference>
<evidence type="ECO:0000313" key="2">
    <source>
        <dbReference type="EMBL" id="RLQ14563.1"/>
    </source>
</evidence>
<evidence type="ECO:0000313" key="3">
    <source>
        <dbReference type="Proteomes" id="UP000266922"/>
    </source>
</evidence>
<accession>A0A0K9HDM2</accession>
<dbReference type="Proteomes" id="UP000773850">
    <property type="component" value="Unassembled WGS sequence"/>
</dbReference>
<dbReference type="Proteomes" id="UP000266922">
    <property type="component" value="Unassembled WGS sequence"/>
</dbReference>
<comment type="caution">
    <text evidence="2">The sequence shown here is derived from an EMBL/GenBank/DDBJ whole genome shotgun (WGS) entry which is preliminary data.</text>
</comment>
<gene>
    <name evidence="2" type="ORF">D9548_04940</name>
    <name evidence="1" type="ORF">GS8_928</name>
</gene>
<proteinExistence type="predicted"/>
<organism evidence="2 3">
    <name type="scientific">Geobacillus stearothermophilus</name>
    <name type="common">Bacillus stearothermophilus</name>
    <dbReference type="NCBI Taxonomy" id="1422"/>
    <lineage>
        <taxon>Bacteria</taxon>
        <taxon>Bacillati</taxon>
        <taxon>Bacillota</taxon>
        <taxon>Bacilli</taxon>
        <taxon>Bacillales</taxon>
        <taxon>Anoxybacillaceae</taxon>
        <taxon>Geobacillus</taxon>
    </lineage>
</organism>